<dbReference type="InterPro" id="IPR017930">
    <property type="entry name" value="Myb_dom"/>
</dbReference>
<evidence type="ECO:0000256" key="2">
    <source>
        <dbReference type="ARBA" id="ARBA00004604"/>
    </source>
</evidence>
<evidence type="ECO:0008006" key="15">
    <source>
        <dbReference type="Google" id="ProtNLM"/>
    </source>
</evidence>
<evidence type="ECO:0000256" key="8">
    <source>
        <dbReference type="ARBA" id="ARBA00023242"/>
    </source>
</evidence>
<dbReference type="InParanoid" id="D8S5Z0"/>
<dbReference type="FunFam" id="1.10.10.60:FF:000168">
    <property type="entry name" value="Telomere repeat-binding factor 1"/>
    <property type="match status" value="1"/>
</dbReference>
<dbReference type="AlphaFoldDB" id="D8S5Z0"/>
<evidence type="ECO:0000313" key="13">
    <source>
        <dbReference type="EMBL" id="EFJ20257.1"/>
    </source>
</evidence>
<dbReference type="Proteomes" id="UP000001514">
    <property type="component" value="Unassembled WGS sequence"/>
</dbReference>
<keyword evidence="14" id="KW-1185">Reference proteome</keyword>
<dbReference type="eggNOG" id="ENOG502QSU2">
    <property type="taxonomic scope" value="Eukaryota"/>
</dbReference>
<evidence type="ECO:0000256" key="7">
    <source>
        <dbReference type="ARBA" id="ARBA00023163"/>
    </source>
</evidence>
<dbReference type="InterPro" id="IPR036390">
    <property type="entry name" value="WH_DNA-bd_sf"/>
</dbReference>
<keyword evidence="8" id="KW-0539">Nucleus</keyword>
<dbReference type="PROSITE" id="PS51294">
    <property type="entry name" value="HTH_MYB"/>
    <property type="match status" value="1"/>
</dbReference>
<keyword evidence="5" id="KW-0175">Coiled coil</keyword>
<feature type="region of interest" description="Disordered" evidence="9">
    <location>
        <begin position="55"/>
        <end position="101"/>
    </location>
</feature>
<keyword evidence="3" id="KW-0158">Chromosome</keyword>
<evidence type="ECO:0000256" key="1">
    <source>
        <dbReference type="ARBA" id="ARBA00004286"/>
    </source>
</evidence>
<dbReference type="Pfam" id="PF00249">
    <property type="entry name" value="Myb_DNA-binding"/>
    <property type="match status" value="1"/>
</dbReference>
<dbReference type="Gene3D" id="1.10.10.60">
    <property type="entry name" value="Homeodomain-like"/>
    <property type="match status" value="1"/>
</dbReference>
<evidence type="ECO:0000256" key="6">
    <source>
        <dbReference type="ARBA" id="ARBA00023125"/>
    </source>
</evidence>
<evidence type="ECO:0000313" key="14">
    <source>
        <dbReference type="Proteomes" id="UP000001514"/>
    </source>
</evidence>
<name>D8S5Z0_SELML</name>
<dbReference type="OrthoDB" id="608866at2759"/>
<dbReference type="PANTHER" id="PTHR46267">
    <property type="entry name" value="SINGLE MYB HISTONE 4"/>
    <property type="match status" value="1"/>
</dbReference>
<dbReference type="EMBL" id="GL377603">
    <property type="protein sequence ID" value="EFJ20257.1"/>
    <property type="molecule type" value="Genomic_DNA"/>
</dbReference>
<dbReference type="SMART" id="SM00526">
    <property type="entry name" value="H15"/>
    <property type="match status" value="1"/>
</dbReference>
<dbReference type="STRING" id="88036.D8S5Z0"/>
<dbReference type="GO" id="GO:0006334">
    <property type="term" value="P:nucleosome assembly"/>
    <property type="evidence" value="ECO:0007669"/>
    <property type="project" value="InterPro"/>
</dbReference>
<dbReference type="FunCoup" id="D8S5Z0">
    <property type="interactions" value="2049"/>
</dbReference>
<keyword evidence="6" id="KW-0238">DNA-binding</keyword>
<organism evidence="14">
    <name type="scientific">Selaginella moellendorffii</name>
    <name type="common">Spikemoss</name>
    <dbReference type="NCBI Taxonomy" id="88036"/>
    <lineage>
        <taxon>Eukaryota</taxon>
        <taxon>Viridiplantae</taxon>
        <taxon>Streptophyta</taxon>
        <taxon>Embryophyta</taxon>
        <taxon>Tracheophyta</taxon>
        <taxon>Lycopodiopsida</taxon>
        <taxon>Selaginellales</taxon>
        <taxon>Selaginellaceae</taxon>
        <taxon>Selaginella</taxon>
    </lineage>
</organism>
<evidence type="ECO:0000256" key="4">
    <source>
        <dbReference type="ARBA" id="ARBA00023015"/>
    </source>
</evidence>
<dbReference type="PROSITE" id="PS51504">
    <property type="entry name" value="H15"/>
    <property type="match status" value="1"/>
</dbReference>
<keyword evidence="4" id="KW-0805">Transcription regulation</keyword>
<dbReference type="PANTHER" id="PTHR46267:SF15">
    <property type="entry name" value="WINGED HELIX-TURN-HELIX TRANSCRIPTION REPRESSOR DNA-BINDING PROTEIN-RELATED"/>
    <property type="match status" value="1"/>
</dbReference>
<dbReference type="SUPFAM" id="SSF46785">
    <property type="entry name" value="Winged helix' DNA-binding domain"/>
    <property type="match status" value="1"/>
</dbReference>
<keyword evidence="7" id="KW-0804">Transcription</keyword>
<feature type="domain" description="HTH myb-type" evidence="11">
    <location>
        <begin position="2"/>
        <end position="63"/>
    </location>
</feature>
<dbReference type="OMA" id="ALKFRIR"/>
<dbReference type="InterPro" id="IPR005818">
    <property type="entry name" value="Histone_H1/H5_H15"/>
</dbReference>
<dbReference type="Gene3D" id="1.10.10.10">
    <property type="entry name" value="Winged helix-like DNA-binding domain superfamily/Winged helix DNA-binding domain"/>
    <property type="match status" value="1"/>
</dbReference>
<dbReference type="GO" id="GO:0005730">
    <property type="term" value="C:nucleolus"/>
    <property type="evidence" value="ECO:0007669"/>
    <property type="project" value="UniProtKB-SubCell"/>
</dbReference>
<dbReference type="SUPFAM" id="SSF46689">
    <property type="entry name" value="Homeodomain-like"/>
    <property type="match status" value="1"/>
</dbReference>
<feature type="domain" description="Myb-like" evidence="10">
    <location>
        <begin position="2"/>
        <end position="59"/>
    </location>
</feature>
<protein>
    <recommendedName>
        <fullName evidence="15">MYB transcription factor</fullName>
    </recommendedName>
</protein>
<comment type="subcellular location">
    <subcellularLocation>
        <location evidence="1">Chromosome</location>
    </subcellularLocation>
    <subcellularLocation>
        <location evidence="2">Nucleus</location>
        <location evidence="2">Nucleolus</location>
    </subcellularLocation>
</comment>
<evidence type="ECO:0000259" key="12">
    <source>
        <dbReference type="PROSITE" id="PS51504"/>
    </source>
</evidence>
<evidence type="ECO:0000259" key="10">
    <source>
        <dbReference type="PROSITE" id="PS50090"/>
    </source>
</evidence>
<accession>D8S5Z0</accession>
<dbReference type="Gramene" id="EFJ20257">
    <property type="protein sequence ID" value="EFJ20257"/>
    <property type="gene ID" value="SELMODRAFT_443975"/>
</dbReference>
<evidence type="ECO:0000256" key="3">
    <source>
        <dbReference type="ARBA" id="ARBA00022454"/>
    </source>
</evidence>
<reference evidence="13 14" key="1">
    <citation type="journal article" date="2011" name="Science">
        <title>The Selaginella genome identifies genetic changes associated with the evolution of vascular plants.</title>
        <authorList>
            <person name="Banks J.A."/>
            <person name="Nishiyama T."/>
            <person name="Hasebe M."/>
            <person name="Bowman J.L."/>
            <person name="Gribskov M."/>
            <person name="dePamphilis C."/>
            <person name="Albert V.A."/>
            <person name="Aono N."/>
            <person name="Aoyama T."/>
            <person name="Ambrose B.A."/>
            <person name="Ashton N.W."/>
            <person name="Axtell M.J."/>
            <person name="Barker E."/>
            <person name="Barker M.S."/>
            <person name="Bennetzen J.L."/>
            <person name="Bonawitz N.D."/>
            <person name="Chapple C."/>
            <person name="Cheng C."/>
            <person name="Correa L.G."/>
            <person name="Dacre M."/>
            <person name="DeBarry J."/>
            <person name="Dreyer I."/>
            <person name="Elias M."/>
            <person name="Engstrom E.M."/>
            <person name="Estelle M."/>
            <person name="Feng L."/>
            <person name="Finet C."/>
            <person name="Floyd S.K."/>
            <person name="Frommer W.B."/>
            <person name="Fujita T."/>
            <person name="Gramzow L."/>
            <person name="Gutensohn M."/>
            <person name="Harholt J."/>
            <person name="Hattori M."/>
            <person name="Heyl A."/>
            <person name="Hirai T."/>
            <person name="Hiwatashi Y."/>
            <person name="Ishikawa M."/>
            <person name="Iwata M."/>
            <person name="Karol K.G."/>
            <person name="Koehler B."/>
            <person name="Kolukisaoglu U."/>
            <person name="Kubo M."/>
            <person name="Kurata T."/>
            <person name="Lalonde S."/>
            <person name="Li K."/>
            <person name="Li Y."/>
            <person name="Litt A."/>
            <person name="Lyons E."/>
            <person name="Manning G."/>
            <person name="Maruyama T."/>
            <person name="Michael T.P."/>
            <person name="Mikami K."/>
            <person name="Miyazaki S."/>
            <person name="Morinaga S."/>
            <person name="Murata T."/>
            <person name="Mueller-Roeber B."/>
            <person name="Nelson D.R."/>
            <person name="Obara M."/>
            <person name="Oguri Y."/>
            <person name="Olmstead R.G."/>
            <person name="Onodera N."/>
            <person name="Petersen B.L."/>
            <person name="Pils B."/>
            <person name="Prigge M."/>
            <person name="Rensing S.A."/>
            <person name="Riano-Pachon D.M."/>
            <person name="Roberts A.W."/>
            <person name="Sato Y."/>
            <person name="Scheller H.V."/>
            <person name="Schulz B."/>
            <person name="Schulz C."/>
            <person name="Shakirov E.V."/>
            <person name="Shibagaki N."/>
            <person name="Shinohara N."/>
            <person name="Shippen D.E."/>
            <person name="Soerensen I."/>
            <person name="Sotooka R."/>
            <person name="Sugimoto N."/>
            <person name="Sugita M."/>
            <person name="Sumikawa N."/>
            <person name="Tanurdzic M."/>
            <person name="Theissen G."/>
            <person name="Ulvskov P."/>
            <person name="Wakazuki S."/>
            <person name="Weng J.K."/>
            <person name="Willats W.W."/>
            <person name="Wipf D."/>
            <person name="Wolf P.G."/>
            <person name="Yang L."/>
            <person name="Zimmer A.D."/>
            <person name="Zhu Q."/>
            <person name="Mitros T."/>
            <person name="Hellsten U."/>
            <person name="Loque D."/>
            <person name="Otillar R."/>
            <person name="Salamov A."/>
            <person name="Schmutz J."/>
            <person name="Shapiro H."/>
            <person name="Lindquist E."/>
            <person name="Lucas S."/>
            <person name="Rokhsar D."/>
            <person name="Grigoriev I.V."/>
        </authorList>
    </citation>
    <scope>NUCLEOTIDE SEQUENCE [LARGE SCALE GENOMIC DNA]</scope>
</reference>
<proteinExistence type="predicted"/>
<dbReference type="CDD" id="cd11660">
    <property type="entry name" value="SANT_TRF"/>
    <property type="match status" value="1"/>
</dbReference>
<gene>
    <name evidence="13" type="ORF">SELMODRAFT_443975</name>
</gene>
<sequence>MTVGQQKQKWTAEEEAALRAGVEKYGAGKWRAIQKDEEFGPVLVSRSNVDLKDKWRNISATNNGNRNRGKGAGQKTGGRRAKSQDGSDKEELSPVPDSEKKMLGTKYDNLILGALSALKEPNGSSITDIAEYIEERQSVPPSFKKLVVSKLKSMVLEGKLIKVHQNYKINDEFPSDGRAKFQRLRNNQDDKQPTFSRDITRKLRTDSIAKRTKLDPDALERRKTAEEAARVAALAVAAAEQAALAAEQAARESELADQDLEMKQAAADVALAATRTKKPMKAVAAMGREVVAVTV</sequence>
<evidence type="ECO:0000256" key="5">
    <source>
        <dbReference type="ARBA" id="ARBA00023054"/>
    </source>
</evidence>
<dbReference type="InterPro" id="IPR044597">
    <property type="entry name" value="SMH1-6"/>
</dbReference>
<feature type="domain" description="H15" evidence="12">
    <location>
        <begin position="103"/>
        <end position="171"/>
    </location>
</feature>
<dbReference type="InterPro" id="IPR009057">
    <property type="entry name" value="Homeodomain-like_sf"/>
</dbReference>
<dbReference type="KEGG" id="smo:SELMODRAFT_443975"/>
<dbReference type="SMART" id="SM00717">
    <property type="entry name" value="SANT"/>
    <property type="match status" value="1"/>
</dbReference>
<evidence type="ECO:0000259" key="11">
    <source>
        <dbReference type="PROSITE" id="PS51294"/>
    </source>
</evidence>
<evidence type="ECO:0000256" key="9">
    <source>
        <dbReference type="SAM" id="MobiDB-lite"/>
    </source>
</evidence>
<dbReference type="GO" id="GO:0000786">
    <property type="term" value="C:nucleosome"/>
    <property type="evidence" value="ECO:0007669"/>
    <property type="project" value="InterPro"/>
</dbReference>
<dbReference type="Pfam" id="PF00538">
    <property type="entry name" value="Linker_histone"/>
    <property type="match status" value="1"/>
</dbReference>
<dbReference type="InterPro" id="IPR001005">
    <property type="entry name" value="SANT/Myb"/>
</dbReference>
<feature type="compositionally biased region" description="Basic and acidic residues" evidence="9">
    <location>
        <begin position="82"/>
        <end position="101"/>
    </location>
</feature>
<dbReference type="PROSITE" id="PS50090">
    <property type="entry name" value="MYB_LIKE"/>
    <property type="match status" value="1"/>
</dbReference>
<dbReference type="InterPro" id="IPR036388">
    <property type="entry name" value="WH-like_DNA-bd_sf"/>
</dbReference>
<dbReference type="HOGENOM" id="CLU_047477_1_0_1"/>
<dbReference type="GO" id="GO:0003691">
    <property type="term" value="F:double-stranded telomeric DNA binding"/>
    <property type="evidence" value="ECO:0007669"/>
    <property type="project" value="InterPro"/>
</dbReference>